<protein>
    <submittedName>
        <fullName evidence="6">RNA polymerase sigma factor, sigma-70 family</fullName>
    </submittedName>
</protein>
<keyword evidence="3" id="KW-0238">DNA-binding</keyword>
<evidence type="ECO:0000313" key="7">
    <source>
        <dbReference type="Proteomes" id="UP001158066"/>
    </source>
</evidence>
<dbReference type="RefSeq" id="WP_283409303.1">
    <property type="nucleotide sequence ID" value="NZ_FXUF01000006.1"/>
</dbReference>
<accession>A0AA45WW31</accession>
<comment type="caution">
    <text evidence="6">The sequence shown here is derived from an EMBL/GenBank/DDBJ whole genome shotgun (WGS) entry which is preliminary data.</text>
</comment>
<gene>
    <name evidence="6" type="ORF">SAMN06296020_106134</name>
</gene>
<dbReference type="AlphaFoldDB" id="A0AA45WW31"/>
<sequence length="245" mass="27180">MNKSLTTNTSPHLPTQPMKREAAAQLAEAARQHQPGARESLLQQLYPMLAAVVHQYPKVFPSREDALQEGRLIILEALYSYRPELGVPFLAYVRQQLWYHFMNQARRKQPLPILDSAGGMTGGGSGRGAGPGDDREESWLARIPDEGPLPEEALINEELHQWLLEAVAGLSEGDGLLFQEHYGRQKTLRQLAAETGKHPVTLSRQKAAMLTMLRQQLQATTVMKAAVMKGTDVGKQTTSPSKRSH</sequence>
<dbReference type="EMBL" id="FXUF01000006">
    <property type="protein sequence ID" value="SMP57143.1"/>
    <property type="molecule type" value="Genomic_DNA"/>
</dbReference>
<dbReference type="GO" id="GO:0003677">
    <property type="term" value="F:DNA binding"/>
    <property type="evidence" value="ECO:0007669"/>
    <property type="project" value="UniProtKB-KW"/>
</dbReference>
<dbReference type="SUPFAM" id="SSF88946">
    <property type="entry name" value="Sigma2 domain of RNA polymerase sigma factors"/>
    <property type="match status" value="1"/>
</dbReference>
<dbReference type="Proteomes" id="UP001158066">
    <property type="component" value="Unassembled WGS sequence"/>
</dbReference>
<proteinExistence type="predicted"/>
<evidence type="ECO:0000313" key="6">
    <source>
        <dbReference type="EMBL" id="SMP57143.1"/>
    </source>
</evidence>
<evidence type="ECO:0000256" key="4">
    <source>
        <dbReference type="ARBA" id="ARBA00023163"/>
    </source>
</evidence>
<dbReference type="Gene3D" id="1.20.140.160">
    <property type="match status" value="1"/>
</dbReference>
<dbReference type="GO" id="GO:0006352">
    <property type="term" value="P:DNA-templated transcription initiation"/>
    <property type="evidence" value="ECO:0007669"/>
    <property type="project" value="InterPro"/>
</dbReference>
<dbReference type="Gene3D" id="1.10.1740.10">
    <property type="match status" value="1"/>
</dbReference>
<dbReference type="InterPro" id="IPR013324">
    <property type="entry name" value="RNA_pol_sigma_r3/r4-like"/>
</dbReference>
<organism evidence="6 7">
    <name type="scientific">Anoxynatronum buryatiense</name>
    <dbReference type="NCBI Taxonomy" id="489973"/>
    <lineage>
        <taxon>Bacteria</taxon>
        <taxon>Bacillati</taxon>
        <taxon>Bacillota</taxon>
        <taxon>Clostridia</taxon>
        <taxon>Eubacteriales</taxon>
        <taxon>Clostridiaceae</taxon>
        <taxon>Anoxynatronum</taxon>
    </lineage>
</organism>
<evidence type="ECO:0000256" key="5">
    <source>
        <dbReference type="SAM" id="MobiDB-lite"/>
    </source>
</evidence>
<evidence type="ECO:0000256" key="3">
    <source>
        <dbReference type="ARBA" id="ARBA00023125"/>
    </source>
</evidence>
<feature type="compositionally biased region" description="Gly residues" evidence="5">
    <location>
        <begin position="119"/>
        <end position="131"/>
    </location>
</feature>
<dbReference type="PANTHER" id="PTHR30385">
    <property type="entry name" value="SIGMA FACTOR F FLAGELLAR"/>
    <property type="match status" value="1"/>
</dbReference>
<dbReference type="InterPro" id="IPR014284">
    <property type="entry name" value="RNA_pol_sigma-70_dom"/>
</dbReference>
<name>A0AA45WW31_9CLOT</name>
<dbReference type="GO" id="GO:0016987">
    <property type="term" value="F:sigma factor activity"/>
    <property type="evidence" value="ECO:0007669"/>
    <property type="project" value="UniProtKB-KW"/>
</dbReference>
<evidence type="ECO:0000256" key="2">
    <source>
        <dbReference type="ARBA" id="ARBA00023082"/>
    </source>
</evidence>
<dbReference type="PANTHER" id="PTHR30385:SF7">
    <property type="entry name" value="RNA POLYMERASE SIGMA FACTOR FLIA"/>
    <property type="match status" value="1"/>
</dbReference>
<dbReference type="NCBIfam" id="TIGR02937">
    <property type="entry name" value="sigma70-ECF"/>
    <property type="match status" value="1"/>
</dbReference>
<reference evidence="6" key="1">
    <citation type="submission" date="2017-05" db="EMBL/GenBank/DDBJ databases">
        <authorList>
            <person name="Varghese N."/>
            <person name="Submissions S."/>
        </authorList>
    </citation>
    <scope>NUCLEOTIDE SEQUENCE</scope>
    <source>
        <strain evidence="6">Su22</strain>
    </source>
</reference>
<keyword evidence="1" id="KW-0805">Transcription regulation</keyword>
<keyword evidence="4" id="KW-0804">Transcription</keyword>
<dbReference type="SUPFAM" id="SSF88659">
    <property type="entry name" value="Sigma3 and sigma4 domains of RNA polymerase sigma factors"/>
    <property type="match status" value="1"/>
</dbReference>
<evidence type="ECO:0000256" key="1">
    <source>
        <dbReference type="ARBA" id="ARBA00023015"/>
    </source>
</evidence>
<feature type="region of interest" description="Disordered" evidence="5">
    <location>
        <begin position="112"/>
        <end position="137"/>
    </location>
</feature>
<keyword evidence="7" id="KW-1185">Reference proteome</keyword>
<keyword evidence="2" id="KW-0731">Sigma factor</keyword>
<dbReference type="InterPro" id="IPR013325">
    <property type="entry name" value="RNA_pol_sigma_r2"/>
</dbReference>